<dbReference type="InterPro" id="IPR029063">
    <property type="entry name" value="SAM-dependent_MTases_sf"/>
</dbReference>
<proteinExistence type="predicted"/>
<gene>
    <name evidence="4" type="ORF">CALCODRAFT_500573</name>
</gene>
<dbReference type="STRING" id="1353952.A0A165E1K5"/>
<dbReference type="Pfam" id="PF01209">
    <property type="entry name" value="Ubie_methyltran"/>
    <property type="match status" value="1"/>
</dbReference>
<evidence type="ECO:0000313" key="4">
    <source>
        <dbReference type="EMBL" id="KZT53915.1"/>
    </source>
</evidence>
<dbReference type="PANTHER" id="PTHR43591">
    <property type="entry name" value="METHYLTRANSFERASE"/>
    <property type="match status" value="1"/>
</dbReference>
<dbReference type="PANTHER" id="PTHR43591:SF24">
    <property type="entry name" value="2-METHOXY-6-POLYPRENYL-1,4-BENZOQUINOL METHYLASE, MITOCHONDRIAL"/>
    <property type="match status" value="1"/>
</dbReference>
<dbReference type="GO" id="GO:0008168">
    <property type="term" value="F:methyltransferase activity"/>
    <property type="evidence" value="ECO:0007669"/>
    <property type="project" value="UniProtKB-KW"/>
</dbReference>
<dbReference type="CDD" id="cd02440">
    <property type="entry name" value="AdoMet_MTases"/>
    <property type="match status" value="1"/>
</dbReference>
<dbReference type="InParanoid" id="A0A165E1K5"/>
<accession>A0A165E1K5</accession>
<dbReference type="SUPFAM" id="SSF53335">
    <property type="entry name" value="S-adenosyl-L-methionine-dependent methyltransferases"/>
    <property type="match status" value="1"/>
</dbReference>
<sequence>MAPSTDPKAKVTADWSRDVTLQGWRKWQPEMHEGSVETSRLIINLAGIGRGMSTLDLASGAGDPALYIAHAVGEEGHVTATDMSEGMLAIAQDFAEKEGLQNMDFLVADMEQLPFEDNTFDAVTSRFGIMFVPDHITAIREMTRVVKPGGKVVMMCWAHWDQPFHAANSALIKRGLAPAPPPGIQELTPFRFHEAGTLGAAMREAGLRNVSEQECRLPWDFRGSGKRMWEMWYDIAAPYRPIVDDLDARTRAELIEGVLKEWEPRQNGPFLHLGVRVVVGVGEKA</sequence>
<dbReference type="OrthoDB" id="10017101at2759"/>
<protein>
    <submittedName>
        <fullName evidence="4">S-adenosyl-L-methionine-dependent methyltransferase</fullName>
    </submittedName>
</protein>
<evidence type="ECO:0000313" key="5">
    <source>
        <dbReference type="Proteomes" id="UP000076842"/>
    </source>
</evidence>
<dbReference type="PROSITE" id="PS51608">
    <property type="entry name" value="SAM_MT_UBIE"/>
    <property type="match status" value="1"/>
</dbReference>
<keyword evidence="3" id="KW-0949">S-adenosyl-L-methionine</keyword>
<keyword evidence="5" id="KW-1185">Reference proteome</keyword>
<dbReference type="Gene3D" id="3.40.50.150">
    <property type="entry name" value="Vaccinia Virus protein VP39"/>
    <property type="match status" value="1"/>
</dbReference>
<reference evidence="4 5" key="1">
    <citation type="journal article" date="2016" name="Mol. Biol. Evol.">
        <title>Comparative Genomics of Early-Diverging Mushroom-Forming Fungi Provides Insights into the Origins of Lignocellulose Decay Capabilities.</title>
        <authorList>
            <person name="Nagy L.G."/>
            <person name="Riley R."/>
            <person name="Tritt A."/>
            <person name="Adam C."/>
            <person name="Daum C."/>
            <person name="Floudas D."/>
            <person name="Sun H."/>
            <person name="Yadav J.S."/>
            <person name="Pangilinan J."/>
            <person name="Larsson K.H."/>
            <person name="Matsuura K."/>
            <person name="Barry K."/>
            <person name="Labutti K."/>
            <person name="Kuo R."/>
            <person name="Ohm R.A."/>
            <person name="Bhattacharya S.S."/>
            <person name="Shirouzu T."/>
            <person name="Yoshinaga Y."/>
            <person name="Martin F.M."/>
            <person name="Grigoriev I.V."/>
            <person name="Hibbett D.S."/>
        </authorList>
    </citation>
    <scope>NUCLEOTIDE SEQUENCE [LARGE SCALE GENOMIC DNA]</scope>
    <source>
        <strain evidence="4 5">HHB12733</strain>
    </source>
</reference>
<keyword evidence="1 4" id="KW-0489">Methyltransferase</keyword>
<evidence type="ECO:0000256" key="1">
    <source>
        <dbReference type="ARBA" id="ARBA00022603"/>
    </source>
</evidence>
<evidence type="ECO:0000256" key="2">
    <source>
        <dbReference type="ARBA" id="ARBA00022679"/>
    </source>
</evidence>
<name>A0A165E1K5_9BASI</name>
<dbReference type="GO" id="GO:0032259">
    <property type="term" value="P:methylation"/>
    <property type="evidence" value="ECO:0007669"/>
    <property type="project" value="UniProtKB-KW"/>
</dbReference>
<dbReference type="AlphaFoldDB" id="A0A165E1K5"/>
<dbReference type="InterPro" id="IPR004033">
    <property type="entry name" value="UbiE/COQ5_MeTrFase"/>
</dbReference>
<dbReference type="Proteomes" id="UP000076842">
    <property type="component" value="Unassembled WGS sequence"/>
</dbReference>
<organism evidence="4 5">
    <name type="scientific">Calocera cornea HHB12733</name>
    <dbReference type="NCBI Taxonomy" id="1353952"/>
    <lineage>
        <taxon>Eukaryota</taxon>
        <taxon>Fungi</taxon>
        <taxon>Dikarya</taxon>
        <taxon>Basidiomycota</taxon>
        <taxon>Agaricomycotina</taxon>
        <taxon>Dacrymycetes</taxon>
        <taxon>Dacrymycetales</taxon>
        <taxon>Dacrymycetaceae</taxon>
        <taxon>Calocera</taxon>
    </lineage>
</organism>
<keyword evidence="2 4" id="KW-0808">Transferase</keyword>
<dbReference type="EMBL" id="KV424026">
    <property type="protein sequence ID" value="KZT53915.1"/>
    <property type="molecule type" value="Genomic_DNA"/>
</dbReference>
<evidence type="ECO:0000256" key="3">
    <source>
        <dbReference type="ARBA" id="ARBA00022691"/>
    </source>
</evidence>